<proteinExistence type="predicted"/>
<organism evidence="1 2">
    <name type="scientific">Gracilibacillus ureilyticus</name>
    <dbReference type="NCBI Taxonomy" id="531814"/>
    <lineage>
        <taxon>Bacteria</taxon>
        <taxon>Bacillati</taxon>
        <taxon>Bacillota</taxon>
        <taxon>Bacilli</taxon>
        <taxon>Bacillales</taxon>
        <taxon>Bacillaceae</taxon>
        <taxon>Gracilibacillus</taxon>
    </lineage>
</organism>
<sequence>MEALVQEVNPSYGATFSTYKHPFERNIVIDTEHFSYVPRSLFLR</sequence>
<dbReference type="AlphaFoldDB" id="A0A1H9MX78"/>
<name>A0A1H9MX78_9BACI</name>
<reference evidence="1 2" key="1">
    <citation type="submission" date="2016-10" db="EMBL/GenBank/DDBJ databases">
        <authorList>
            <person name="de Groot N.N."/>
        </authorList>
    </citation>
    <scope>NUCLEOTIDE SEQUENCE [LARGE SCALE GENOMIC DNA]</scope>
    <source>
        <strain evidence="1 2">CGMCC 1.7727</strain>
    </source>
</reference>
<gene>
    <name evidence="1" type="ORF">SAMN04487944_102210</name>
</gene>
<evidence type="ECO:0000313" key="1">
    <source>
        <dbReference type="EMBL" id="SER28181.1"/>
    </source>
</evidence>
<keyword evidence="2" id="KW-1185">Reference proteome</keyword>
<dbReference type="RefSeq" id="WP_281242989.1">
    <property type="nucleotide sequence ID" value="NZ_FOGL01000002.1"/>
</dbReference>
<accession>A0A1H9MX78</accession>
<dbReference type="Proteomes" id="UP000199687">
    <property type="component" value="Unassembled WGS sequence"/>
</dbReference>
<evidence type="ECO:0000313" key="2">
    <source>
        <dbReference type="Proteomes" id="UP000199687"/>
    </source>
</evidence>
<dbReference type="EMBL" id="FOGL01000002">
    <property type="protein sequence ID" value="SER28181.1"/>
    <property type="molecule type" value="Genomic_DNA"/>
</dbReference>
<protein>
    <submittedName>
        <fullName evidence="1">Uncharacterized protein</fullName>
    </submittedName>
</protein>
<dbReference type="STRING" id="531814.SAMN04487944_102210"/>